<feature type="transmembrane region" description="Helical" evidence="12">
    <location>
        <begin position="126"/>
        <end position="145"/>
    </location>
</feature>
<dbReference type="InterPro" id="IPR043458">
    <property type="entry name" value="GPR158/179"/>
</dbReference>
<keyword evidence="15" id="KW-1185">Reference proteome</keyword>
<keyword evidence="3" id="KW-1003">Cell membrane</keyword>
<evidence type="ECO:0000256" key="4">
    <source>
        <dbReference type="ARBA" id="ARBA00022692"/>
    </source>
</evidence>
<proteinExistence type="inferred from homology"/>
<dbReference type="OMA" id="DEHTKHY"/>
<feature type="region of interest" description="Disordered" evidence="11">
    <location>
        <begin position="956"/>
        <end position="995"/>
    </location>
</feature>
<feature type="compositionally biased region" description="Polar residues" evidence="11">
    <location>
        <begin position="674"/>
        <end position="690"/>
    </location>
</feature>
<feature type="compositionally biased region" description="Basic and acidic residues" evidence="11">
    <location>
        <begin position="756"/>
        <end position="767"/>
    </location>
</feature>
<feature type="domain" description="G-protein coupled receptors family 3 profile" evidence="13">
    <location>
        <begin position="56"/>
        <end position="326"/>
    </location>
</feature>
<keyword evidence="10" id="KW-0807">Transducer</keyword>
<keyword evidence="6" id="KW-0297">G-protein coupled receptor</keyword>
<dbReference type="GO" id="GO:0005886">
    <property type="term" value="C:plasma membrane"/>
    <property type="evidence" value="ECO:0007669"/>
    <property type="project" value="UniProtKB-SubCell"/>
</dbReference>
<feature type="region of interest" description="Disordered" evidence="11">
    <location>
        <begin position="864"/>
        <end position="936"/>
    </location>
</feature>
<feature type="compositionally biased region" description="Polar residues" evidence="11">
    <location>
        <begin position="701"/>
        <end position="710"/>
    </location>
</feature>
<evidence type="ECO:0000256" key="11">
    <source>
        <dbReference type="SAM" id="MobiDB-lite"/>
    </source>
</evidence>
<dbReference type="GO" id="GO:0004930">
    <property type="term" value="F:G protein-coupled receptor activity"/>
    <property type="evidence" value="ECO:0007669"/>
    <property type="project" value="UniProtKB-KW"/>
</dbReference>
<feature type="transmembrane region" description="Helical" evidence="12">
    <location>
        <begin position="220"/>
        <end position="240"/>
    </location>
</feature>
<feature type="transmembrane region" description="Helical" evidence="12">
    <location>
        <begin position="93"/>
        <end position="114"/>
    </location>
</feature>
<feature type="compositionally biased region" description="Polar residues" evidence="11">
    <location>
        <begin position="959"/>
        <end position="978"/>
    </location>
</feature>
<keyword evidence="7 12" id="KW-0472">Membrane</keyword>
<feature type="transmembrane region" description="Helical" evidence="12">
    <location>
        <begin position="166"/>
        <end position="187"/>
    </location>
</feature>
<evidence type="ECO:0000256" key="3">
    <source>
        <dbReference type="ARBA" id="ARBA00022475"/>
    </source>
</evidence>
<comment type="caution">
    <text evidence="14">The sequence shown here is derived from an EMBL/GenBank/DDBJ whole genome shotgun (WGS) entry which is preliminary data.</text>
</comment>
<accession>A0A401T1D1</accession>
<evidence type="ECO:0000259" key="13">
    <source>
        <dbReference type="PROSITE" id="PS50259"/>
    </source>
</evidence>
<dbReference type="AlphaFoldDB" id="A0A401T1D1"/>
<dbReference type="CDD" id="cd15293">
    <property type="entry name" value="7tmC_GPR158-like"/>
    <property type="match status" value="1"/>
</dbReference>
<reference evidence="14 15" key="1">
    <citation type="journal article" date="2018" name="Nat. Ecol. Evol.">
        <title>Shark genomes provide insights into elasmobranch evolution and the origin of vertebrates.</title>
        <authorList>
            <person name="Hara Y"/>
            <person name="Yamaguchi K"/>
            <person name="Onimaru K"/>
            <person name="Kadota M"/>
            <person name="Koyanagi M"/>
            <person name="Keeley SD"/>
            <person name="Tatsumi K"/>
            <person name="Tanaka K"/>
            <person name="Motone F"/>
            <person name="Kageyama Y"/>
            <person name="Nozu R"/>
            <person name="Adachi N"/>
            <person name="Nishimura O"/>
            <person name="Nakagawa R"/>
            <person name="Tanegashima C"/>
            <person name="Kiyatake I"/>
            <person name="Matsumoto R"/>
            <person name="Murakumo K"/>
            <person name="Nishida K"/>
            <person name="Terakita A"/>
            <person name="Kuratani S"/>
            <person name="Sato K"/>
            <person name="Hyodo S Kuraku.S."/>
        </authorList>
    </citation>
    <scope>NUCLEOTIDE SEQUENCE [LARGE SCALE GENOMIC DNA]</scope>
</reference>
<feature type="region of interest" description="Disordered" evidence="11">
    <location>
        <begin position="673"/>
        <end position="843"/>
    </location>
</feature>
<dbReference type="EMBL" id="BEZZ01000829">
    <property type="protein sequence ID" value="GCC36434.1"/>
    <property type="molecule type" value="Genomic_DNA"/>
</dbReference>
<dbReference type="Pfam" id="PF00003">
    <property type="entry name" value="7tm_3"/>
    <property type="match status" value="1"/>
</dbReference>
<protein>
    <recommendedName>
        <fullName evidence="13">G-protein coupled receptors family 3 profile domain-containing protein</fullName>
    </recommendedName>
</protein>
<feature type="transmembrane region" description="Helical" evidence="12">
    <location>
        <begin position="282"/>
        <end position="304"/>
    </location>
</feature>
<evidence type="ECO:0000256" key="6">
    <source>
        <dbReference type="ARBA" id="ARBA00023040"/>
    </source>
</evidence>
<organism evidence="14 15">
    <name type="scientific">Chiloscyllium punctatum</name>
    <name type="common">Brownbanded bambooshark</name>
    <name type="synonym">Hemiscyllium punctatum</name>
    <dbReference type="NCBI Taxonomy" id="137246"/>
    <lineage>
        <taxon>Eukaryota</taxon>
        <taxon>Metazoa</taxon>
        <taxon>Chordata</taxon>
        <taxon>Craniata</taxon>
        <taxon>Vertebrata</taxon>
        <taxon>Chondrichthyes</taxon>
        <taxon>Elasmobranchii</taxon>
        <taxon>Galeomorphii</taxon>
        <taxon>Galeoidea</taxon>
        <taxon>Orectolobiformes</taxon>
        <taxon>Hemiscylliidae</taxon>
        <taxon>Chiloscyllium</taxon>
    </lineage>
</organism>
<evidence type="ECO:0000256" key="10">
    <source>
        <dbReference type="ARBA" id="ARBA00023224"/>
    </source>
</evidence>
<dbReference type="Proteomes" id="UP000287033">
    <property type="component" value="Unassembled WGS sequence"/>
</dbReference>
<keyword evidence="5 12" id="KW-1133">Transmembrane helix</keyword>
<sequence length="995" mass="111092">MRSLKAITLWYFAGKVKQHAISQGYHGSEYECLPCRNGCSSCQDDSPCHAEEDKHLRVAIVAFQAFCMLLDFIAMLVVYHFRRCKSIRASGLVLLETILFGALLLYFPVVILYFEPSIFRCILLRWVRLLGFAIVYGTVTLKLYRVLKVFLSRTAQRVPYMTSWRVMRMLGIILLIVCWFLISWTSAVCENLDRNVSLIVQGQTADGLKFTMCLLDRWDYMMAIAEFLFLLWGVYLCYAVRTVPSAFHEPRYMAVAVHNELIISAVFHTIRFTLASSLHSDWMLMLFFVHTHLTVTVTLGLLLIPKFLQAGINPRDDIATEAYEDELDMGRSGSYLNSSITSAWSEHSLDPDDIRDELKKLYAQLEIYKRKKMTANNPHLQKKRSSKKGLGRSIMRRITEIPETVSRQCSKEDKEHSELSIARNSISIARKNPFDPTSSSVKAKEDFMKSKALLLQKSLSSYDHVTDQGEDSNISVANKVEVSNTEAGLLDSLMGKKLAKKSLEKTDNISTESVPLVCKSASAHNLSADKKPLHPRTSMLQKSLSVIASAKEKTLAMTGKTQSMDEHTKHYKPQQRSKEVTKSYPSADNHEMEPSQPKNSLSHSSISEEARRGPKVGIMKQHINSQSTVSPDTTNSQLSDPFDRAEVCPWEVQDQPPTPSESRIQKHVSIAPMESQNIHSSHSSVKAQNTNKHKPGENVVKQKQATQGSLEISEVCPWDFEETQRSLPEGSTTITQQSETISTSKDVDSNQITKVCESHPWDLKEMPSKALETSQSTKGDGKKGETGNGKDKGSMPEHITSSSSLQQVSAHRANVCPWEFESSESPESEQSPAPAASASLLSSIPQKKSVMKGFGLSMKTLVSTGKGKETEKAKERKDNKVKVKGKYKEKDMKDENPVDKSSMAESCPKEVKVVPGSAIGKSKNINNNGAGKEREKRAEICPWDIEGSSPILQVAERNTAATKDNKSSQSTDVNTTKMASICPWDFDDQTSGKNV</sequence>
<feature type="compositionally biased region" description="Low complexity" evidence="11">
    <location>
        <begin position="828"/>
        <end position="843"/>
    </location>
</feature>
<feature type="compositionally biased region" description="Low complexity" evidence="11">
    <location>
        <begin position="731"/>
        <end position="744"/>
    </location>
</feature>
<comment type="subcellular location">
    <subcellularLocation>
        <location evidence="1">Cell membrane</location>
        <topology evidence="1">Multi-pass membrane protein</topology>
    </subcellularLocation>
</comment>
<feature type="compositionally biased region" description="Basic and acidic residues" evidence="11">
    <location>
        <begin position="779"/>
        <end position="795"/>
    </location>
</feature>
<dbReference type="PANTHER" id="PTHR32546:SF11">
    <property type="entry name" value="G-PROTEIN COUPLED RECEPTOR 158-RELATED"/>
    <property type="match status" value="1"/>
</dbReference>
<dbReference type="InterPro" id="IPR017978">
    <property type="entry name" value="GPCR_3_C"/>
</dbReference>
<dbReference type="PROSITE" id="PS50259">
    <property type="entry name" value="G_PROTEIN_RECEP_F3_4"/>
    <property type="match status" value="1"/>
</dbReference>
<feature type="compositionally biased region" description="Basic and acidic residues" evidence="11">
    <location>
        <begin position="866"/>
        <end position="898"/>
    </location>
</feature>
<keyword evidence="4 12" id="KW-0812">Transmembrane</keyword>
<dbReference type="OrthoDB" id="2129233at2759"/>
<evidence type="ECO:0000256" key="1">
    <source>
        <dbReference type="ARBA" id="ARBA00004651"/>
    </source>
</evidence>
<keyword evidence="9" id="KW-0325">Glycoprotein</keyword>
<evidence type="ECO:0000313" key="15">
    <source>
        <dbReference type="Proteomes" id="UP000287033"/>
    </source>
</evidence>
<gene>
    <name evidence="14" type="ORF">chiPu_0014928</name>
</gene>
<dbReference type="STRING" id="137246.A0A401T1D1"/>
<evidence type="ECO:0000313" key="14">
    <source>
        <dbReference type="EMBL" id="GCC36434.1"/>
    </source>
</evidence>
<feature type="transmembrane region" description="Helical" evidence="12">
    <location>
        <begin position="59"/>
        <end position="81"/>
    </location>
</feature>
<feature type="compositionally biased region" description="Polar residues" evidence="11">
    <location>
        <begin position="596"/>
        <end position="605"/>
    </location>
</feature>
<feature type="compositionally biased region" description="Polar residues" evidence="11">
    <location>
        <begin position="799"/>
        <end position="809"/>
    </location>
</feature>
<keyword evidence="8" id="KW-0675">Receptor</keyword>
<dbReference type="PANTHER" id="PTHR32546">
    <property type="entry name" value="G-PROTEIN COUPLED RECEPTOR 158-RELATED"/>
    <property type="match status" value="1"/>
</dbReference>
<evidence type="ECO:0000256" key="5">
    <source>
        <dbReference type="ARBA" id="ARBA00022989"/>
    </source>
</evidence>
<evidence type="ECO:0000256" key="9">
    <source>
        <dbReference type="ARBA" id="ARBA00023180"/>
    </source>
</evidence>
<evidence type="ECO:0000256" key="8">
    <source>
        <dbReference type="ARBA" id="ARBA00023170"/>
    </source>
</evidence>
<comment type="similarity">
    <text evidence="2">Belongs to the G-protein coupled receptor 3 family.</text>
</comment>
<evidence type="ECO:0000256" key="7">
    <source>
        <dbReference type="ARBA" id="ARBA00023136"/>
    </source>
</evidence>
<evidence type="ECO:0000256" key="2">
    <source>
        <dbReference type="ARBA" id="ARBA00007242"/>
    </source>
</evidence>
<name>A0A401T1D1_CHIPU</name>
<evidence type="ECO:0000256" key="12">
    <source>
        <dbReference type="SAM" id="Phobius"/>
    </source>
</evidence>
<feature type="region of interest" description="Disordered" evidence="11">
    <location>
        <begin position="555"/>
        <end position="612"/>
    </location>
</feature>